<dbReference type="InterPro" id="IPR028098">
    <property type="entry name" value="Glyco_trans_4-like_N"/>
</dbReference>
<dbReference type="RefSeq" id="WP_123285686.1">
    <property type="nucleotide sequence ID" value="NZ_JACIJB010000010.1"/>
</dbReference>
<name>A0A7W9E7X6_9CAUL</name>
<dbReference type="OrthoDB" id="185319at2"/>
<dbReference type="SUPFAM" id="SSF53756">
    <property type="entry name" value="UDP-Glycosyltransferase/glycogen phosphorylase"/>
    <property type="match status" value="1"/>
</dbReference>
<dbReference type="PANTHER" id="PTHR12526:SF622">
    <property type="entry name" value="GLYCOSYLTRANSFERASE (GROUP I)"/>
    <property type="match status" value="1"/>
</dbReference>
<dbReference type="PANTHER" id="PTHR12526">
    <property type="entry name" value="GLYCOSYLTRANSFERASE"/>
    <property type="match status" value="1"/>
</dbReference>
<sequence length="429" mass="47233">MNIWYLNAYAGGPGIGSGWRPYYLCREFNRSANTATVITSSFHHLLETEVGQPAERVVEGVQYFAVPTRRYRGNGAGRILNMLQYALGVARLHKDIPHRLDAPDAIIVSSPHPFAYISAWFLSRRFRCRLAFEIRDLWPLSLRVILGLPAWHPLVLSCSWLERFAYRTADVVVALLPGADRYIACIGMEPKRFYWAPNGVVDGEDQPQKPIRSETGRKAAAKMELWRTEGRCVLIYAGSLGPPNGVDVLVEALGVLRNRPPATGLGVLIIGKGGSTAAIAERIKALQLEDVEVSQPVAREEALALMAKADMAYAGGRSLDALYKYGTSVNKVMDYMMTGLPIVFPHYAYKGPVGESGAGIQLARGTPETVAEAIFTLAEMPAEERRQMGTLGRHYVKEHFIWPKIAAGYIDALTDGDWARTAEADGAIT</sequence>
<comment type="caution">
    <text evidence="2">The sequence shown here is derived from an EMBL/GenBank/DDBJ whole genome shotgun (WGS) entry which is preliminary data.</text>
</comment>
<dbReference type="AlphaFoldDB" id="A0A7W9E7X6"/>
<dbReference type="EMBL" id="JACIJB010000010">
    <property type="protein sequence ID" value="MBB5661418.1"/>
    <property type="molecule type" value="Genomic_DNA"/>
</dbReference>
<dbReference type="Gene3D" id="3.40.50.2000">
    <property type="entry name" value="Glycogen Phosphorylase B"/>
    <property type="match status" value="2"/>
</dbReference>
<protein>
    <submittedName>
        <fullName evidence="2">Glycosyltransferase involved in cell wall biosynthesis</fullName>
    </submittedName>
</protein>
<reference evidence="2 3" key="1">
    <citation type="submission" date="2020-08" db="EMBL/GenBank/DDBJ databases">
        <title>Genomic Encyclopedia of Type Strains, Phase IV (KMG-IV): sequencing the most valuable type-strain genomes for metagenomic binning, comparative biology and taxonomic classification.</title>
        <authorList>
            <person name="Goeker M."/>
        </authorList>
    </citation>
    <scope>NUCLEOTIDE SEQUENCE [LARGE SCALE GENOMIC DNA]</scope>
    <source>
        <strain evidence="2 3">DSM 24448</strain>
    </source>
</reference>
<dbReference type="CDD" id="cd03794">
    <property type="entry name" value="GT4_WbuB-like"/>
    <property type="match status" value="1"/>
</dbReference>
<accession>A0A7W9E7X6</accession>
<proteinExistence type="predicted"/>
<dbReference type="Proteomes" id="UP000548978">
    <property type="component" value="Unassembled WGS sequence"/>
</dbReference>
<dbReference type="GO" id="GO:0016757">
    <property type="term" value="F:glycosyltransferase activity"/>
    <property type="evidence" value="ECO:0007669"/>
    <property type="project" value="UniProtKB-ARBA"/>
</dbReference>
<dbReference type="Pfam" id="PF13692">
    <property type="entry name" value="Glyco_trans_1_4"/>
    <property type="match status" value="1"/>
</dbReference>
<keyword evidence="2" id="KW-0808">Transferase</keyword>
<dbReference type="Pfam" id="PF13579">
    <property type="entry name" value="Glyco_trans_4_4"/>
    <property type="match status" value="1"/>
</dbReference>
<evidence type="ECO:0000259" key="1">
    <source>
        <dbReference type="Pfam" id="PF13579"/>
    </source>
</evidence>
<organism evidence="2 3">
    <name type="scientific">Brevundimonas halotolerans</name>
    <dbReference type="NCBI Taxonomy" id="69670"/>
    <lineage>
        <taxon>Bacteria</taxon>
        <taxon>Pseudomonadati</taxon>
        <taxon>Pseudomonadota</taxon>
        <taxon>Alphaproteobacteria</taxon>
        <taxon>Caulobacterales</taxon>
        <taxon>Caulobacteraceae</taxon>
        <taxon>Brevundimonas</taxon>
    </lineage>
</organism>
<keyword evidence="3" id="KW-1185">Reference proteome</keyword>
<evidence type="ECO:0000313" key="3">
    <source>
        <dbReference type="Proteomes" id="UP000548978"/>
    </source>
</evidence>
<gene>
    <name evidence="2" type="ORF">FHS65_002179</name>
</gene>
<feature type="domain" description="Glycosyltransferase subfamily 4-like N-terminal" evidence="1">
    <location>
        <begin position="16"/>
        <end position="199"/>
    </location>
</feature>
<evidence type="ECO:0000313" key="2">
    <source>
        <dbReference type="EMBL" id="MBB5661418.1"/>
    </source>
</evidence>